<organism evidence="1 2">
    <name type="scientific">Colletotrichum incanum</name>
    <name type="common">Soybean anthracnose fungus</name>
    <dbReference type="NCBI Taxonomy" id="1573173"/>
    <lineage>
        <taxon>Eukaryota</taxon>
        <taxon>Fungi</taxon>
        <taxon>Dikarya</taxon>
        <taxon>Ascomycota</taxon>
        <taxon>Pezizomycotina</taxon>
        <taxon>Sordariomycetes</taxon>
        <taxon>Hypocreomycetidae</taxon>
        <taxon>Glomerellales</taxon>
        <taxon>Glomerellaceae</taxon>
        <taxon>Colletotrichum</taxon>
        <taxon>Colletotrichum spaethianum species complex</taxon>
    </lineage>
</organism>
<keyword evidence="2" id="KW-1185">Reference proteome</keyword>
<proteinExistence type="predicted"/>
<dbReference type="InterPro" id="IPR001753">
    <property type="entry name" value="Enoyl-CoA_hydra/iso"/>
</dbReference>
<dbReference type="InterPro" id="IPR029045">
    <property type="entry name" value="ClpP/crotonase-like_dom_sf"/>
</dbReference>
<evidence type="ECO:0000313" key="2">
    <source>
        <dbReference type="Proteomes" id="UP000076584"/>
    </source>
</evidence>
<accession>A0A167BPR4</accession>
<gene>
    <name evidence="1" type="ORF">CI238_10620</name>
</gene>
<comment type="caution">
    <text evidence="1">The sequence shown here is derived from an EMBL/GenBank/DDBJ whole genome shotgun (WGS) entry which is preliminary data.</text>
</comment>
<dbReference type="Gene3D" id="3.90.226.10">
    <property type="entry name" value="2-enoyl-CoA Hydratase, Chain A, domain 1"/>
    <property type="match status" value="1"/>
</dbReference>
<dbReference type="Pfam" id="PF00378">
    <property type="entry name" value="ECH_1"/>
    <property type="match status" value="1"/>
</dbReference>
<dbReference type="PANTHER" id="PTHR11941:SF158">
    <property type="entry name" value="ENOYL-COA HYDRATASE (AFU_ORTHOLOGUE AFUA_2G10650)"/>
    <property type="match status" value="1"/>
</dbReference>
<dbReference type="AlphaFoldDB" id="A0A167BPR4"/>
<evidence type="ECO:0000313" key="1">
    <source>
        <dbReference type="EMBL" id="KZL81580.1"/>
    </source>
</evidence>
<protein>
    <submittedName>
        <fullName evidence="1">Carnitinyl-dehydratase</fullName>
    </submittedName>
</protein>
<dbReference type="Proteomes" id="UP000076584">
    <property type="component" value="Unassembled WGS sequence"/>
</dbReference>
<dbReference type="SUPFAM" id="SSF52096">
    <property type="entry name" value="ClpP/crotonase"/>
    <property type="match status" value="1"/>
</dbReference>
<dbReference type="PANTHER" id="PTHR11941">
    <property type="entry name" value="ENOYL-COA HYDRATASE-RELATED"/>
    <property type="match status" value="1"/>
</dbReference>
<sequence>MASPRTKNPVPQWIQNRYPHVEHVLISFPRKHILLIVINRPERVKCLPIGSIIDLTALWKWYDLEPELRCAVLTGAGSKSFSTGMDLKERLDIIQSNGVPYEYPSGGFTGFSKRAGRKPINVACNGYAHGDGFEAILNEDVTFASPNAKFCLPEVLRGLSALAGALPRSMLLFGNHWTMELVLTGRIMSVEEAHI</sequence>
<dbReference type="STRING" id="1573173.A0A167BPR4"/>
<dbReference type="GO" id="GO:0005739">
    <property type="term" value="C:mitochondrion"/>
    <property type="evidence" value="ECO:0007669"/>
    <property type="project" value="TreeGrafter"/>
</dbReference>
<name>A0A167BPR4_COLIC</name>
<dbReference type="GO" id="GO:0006635">
    <property type="term" value="P:fatty acid beta-oxidation"/>
    <property type="evidence" value="ECO:0007669"/>
    <property type="project" value="TreeGrafter"/>
</dbReference>
<dbReference type="CDD" id="cd06558">
    <property type="entry name" value="crotonase-like"/>
    <property type="match status" value="1"/>
</dbReference>
<dbReference type="EMBL" id="LFIW01001618">
    <property type="protein sequence ID" value="KZL81580.1"/>
    <property type="molecule type" value="Genomic_DNA"/>
</dbReference>
<reference evidence="1 2" key="1">
    <citation type="submission" date="2015-06" db="EMBL/GenBank/DDBJ databases">
        <title>Survival trade-offs in plant roots during colonization by closely related pathogenic and mutualistic fungi.</title>
        <authorList>
            <person name="Hacquard S."/>
            <person name="Kracher B."/>
            <person name="Hiruma K."/>
            <person name="Weinman A."/>
            <person name="Muench P."/>
            <person name="Garrido Oter R."/>
            <person name="Ver Loren van Themaat E."/>
            <person name="Dallerey J.-F."/>
            <person name="Damm U."/>
            <person name="Henrissat B."/>
            <person name="Lespinet O."/>
            <person name="Thon M."/>
            <person name="Kemen E."/>
            <person name="McHardy A.C."/>
            <person name="Schulze-Lefert P."/>
            <person name="O'Connell R.J."/>
        </authorList>
    </citation>
    <scope>NUCLEOTIDE SEQUENCE [LARGE SCALE GENOMIC DNA]</scope>
    <source>
        <strain evidence="1 2">MAFF 238704</strain>
    </source>
</reference>